<dbReference type="InterPro" id="IPR036291">
    <property type="entry name" value="NAD(P)-bd_dom_sf"/>
</dbReference>
<dbReference type="Gene3D" id="3.40.50.720">
    <property type="entry name" value="NAD(P)-binding Rossmann-like Domain"/>
    <property type="match status" value="1"/>
</dbReference>
<evidence type="ECO:0000259" key="1">
    <source>
        <dbReference type="Pfam" id="PF13460"/>
    </source>
</evidence>
<reference evidence="2" key="1">
    <citation type="submission" date="2022-10" db="EMBL/GenBank/DDBJ databases">
        <title>The complete genomes of actinobacterial strains from the NBC collection.</title>
        <authorList>
            <person name="Joergensen T.S."/>
            <person name="Alvarez Arevalo M."/>
            <person name="Sterndorff E.B."/>
            <person name="Faurdal D."/>
            <person name="Vuksanovic O."/>
            <person name="Mourched A.-S."/>
            <person name="Charusanti P."/>
            <person name="Shaw S."/>
            <person name="Blin K."/>
            <person name="Weber T."/>
        </authorList>
    </citation>
    <scope>NUCLEOTIDE SEQUENCE</scope>
    <source>
        <strain evidence="2">NBC_00049</strain>
    </source>
</reference>
<sequence>MGTLSTILVTGGTGTLGSLVSARLRAAGHEVRVLSRHAPEHPVDLQDGSGLDAAMAGAEVVVHCASNTRRGGKGDEKAAANLIAAARRAGTVRNVVYISIVGVDVVPLGYYATKLRVERLLEGSGLGVTILRTTQFHDLVAQLVDAAAKLPVVLVPKGVQVQPVSVEEVADRLAALAVPTPSGRVPDMGGPEIRTLPELARTYLEATGRGGRRTVALPLAGKAYAGFRRGGHLAPSHAVGRGTFAEFAAGRKRR</sequence>
<evidence type="ECO:0000313" key="2">
    <source>
        <dbReference type="EMBL" id="WTU72771.1"/>
    </source>
</evidence>
<dbReference type="SUPFAM" id="SSF51735">
    <property type="entry name" value="NAD(P)-binding Rossmann-fold domains"/>
    <property type="match status" value="1"/>
</dbReference>
<name>A0AAU2JLB8_9ACTN</name>
<dbReference type="EMBL" id="CP108264">
    <property type="protein sequence ID" value="WTU72771.1"/>
    <property type="molecule type" value="Genomic_DNA"/>
</dbReference>
<feature type="domain" description="NAD(P)-binding" evidence="1">
    <location>
        <begin position="11"/>
        <end position="175"/>
    </location>
</feature>
<protein>
    <submittedName>
        <fullName evidence="2">SDR family oxidoreductase</fullName>
    </submittedName>
</protein>
<organism evidence="2">
    <name type="scientific">Streptomyces sp. NBC_00049</name>
    <dbReference type="NCBI Taxonomy" id="2903617"/>
    <lineage>
        <taxon>Bacteria</taxon>
        <taxon>Bacillati</taxon>
        <taxon>Actinomycetota</taxon>
        <taxon>Actinomycetes</taxon>
        <taxon>Kitasatosporales</taxon>
        <taxon>Streptomycetaceae</taxon>
        <taxon>Streptomyces</taxon>
    </lineage>
</organism>
<dbReference type="PANTHER" id="PTHR12126:SF11">
    <property type="entry name" value="NADH DEHYDROGENASE [UBIQUINONE] 1 ALPHA SUBCOMPLEX SUBUNIT 9, MITOCHONDRIAL"/>
    <property type="match status" value="1"/>
</dbReference>
<dbReference type="PANTHER" id="PTHR12126">
    <property type="entry name" value="NADH-UBIQUINONE OXIDOREDUCTASE 39 KDA SUBUNIT-RELATED"/>
    <property type="match status" value="1"/>
</dbReference>
<accession>A0AAU2JLB8</accession>
<dbReference type="InterPro" id="IPR051207">
    <property type="entry name" value="ComplexI_NDUFA9_subunit"/>
</dbReference>
<proteinExistence type="predicted"/>
<gene>
    <name evidence="2" type="ORF">OG327_05100</name>
</gene>
<dbReference type="Pfam" id="PF13460">
    <property type="entry name" value="NAD_binding_10"/>
    <property type="match status" value="1"/>
</dbReference>
<dbReference type="AlphaFoldDB" id="A0AAU2JLB8"/>
<dbReference type="InterPro" id="IPR016040">
    <property type="entry name" value="NAD(P)-bd_dom"/>
</dbReference>
<dbReference type="GO" id="GO:0044877">
    <property type="term" value="F:protein-containing complex binding"/>
    <property type="evidence" value="ECO:0007669"/>
    <property type="project" value="TreeGrafter"/>
</dbReference>